<name>A0A817U9P4_9BILA</name>
<keyword evidence="5" id="KW-1185">Reference proteome</keyword>
<feature type="transmembrane region" description="Helical" evidence="1">
    <location>
        <begin position="6"/>
        <end position="27"/>
    </location>
</feature>
<evidence type="ECO:0000313" key="2">
    <source>
        <dbReference type="EMBL" id="CAF3325596.1"/>
    </source>
</evidence>
<proteinExistence type="predicted"/>
<protein>
    <submittedName>
        <fullName evidence="2">Uncharacterized protein</fullName>
    </submittedName>
</protein>
<evidence type="ECO:0000313" key="5">
    <source>
        <dbReference type="Proteomes" id="UP000663873"/>
    </source>
</evidence>
<organism evidence="2 4">
    <name type="scientific">Rotaria socialis</name>
    <dbReference type="NCBI Taxonomy" id="392032"/>
    <lineage>
        <taxon>Eukaryota</taxon>
        <taxon>Metazoa</taxon>
        <taxon>Spiralia</taxon>
        <taxon>Gnathifera</taxon>
        <taxon>Rotifera</taxon>
        <taxon>Eurotatoria</taxon>
        <taxon>Bdelloidea</taxon>
        <taxon>Philodinida</taxon>
        <taxon>Philodinidae</taxon>
        <taxon>Rotaria</taxon>
    </lineage>
</organism>
<keyword evidence="1" id="KW-0472">Membrane</keyword>
<evidence type="ECO:0000313" key="3">
    <source>
        <dbReference type="EMBL" id="CAF4464662.1"/>
    </source>
</evidence>
<dbReference type="EMBL" id="CAJNXB010003581">
    <property type="protein sequence ID" value="CAF3325596.1"/>
    <property type="molecule type" value="Genomic_DNA"/>
</dbReference>
<dbReference type="EMBL" id="CAJOBP010005257">
    <property type="protein sequence ID" value="CAF4464662.1"/>
    <property type="molecule type" value="Genomic_DNA"/>
</dbReference>
<dbReference type="AlphaFoldDB" id="A0A817U9P4"/>
<sequence length="92" mass="10766">MPSFPSYFPFISVIIISLLIIIALYYIRLKYIHRQVLPYSMEVFIIAQPDQHRPQCFQMNWESSIESPPPSYNIMSQSMNTSDSVAYETNRA</sequence>
<evidence type="ECO:0000313" key="4">
    <source>
        <dbReference type="Proteomes" id="UP000663825"/>
    </source>
</evidence>
<accession>A0A817U9P4</accession>
<dbReference type="Proteomes" id="UP000663825">
    <property type="component" value="Unassembled WGS sequence"/>
</dbReference>
<evidence type="ECO:0000256" key="1">
    <source>
        <dbReference type="SAM" id="Phobius"/>
    </source>
</evidence>
<dbReference type="Proteomes" id="UP000663873">
    <property type="component" value="Unassembled WGS sequence"/>
</dbReference>
<keyword evidence="1" id="KW-0812">Transmembrane</keyword>
<comment type="caution">
    <text evidence="2">The sequence shown here is derived from an EMBL/GenBank/DDBJ whole genome shotgun (WGS) entry which is preliminary data.</text>
</comment>
<reference evidence="2" key="1">
    <citation type="submission" date="2021-02" db="EMBL/GenBank/DDBJ databases">
        <authorList>
            <person name="Nowell W R."/>
        </authorList>
    </citation>
    <scope>NUCLEOTIDE SEQUENCE</scope>
</reference>
<keyword evidence="1" id="KW-1133">Transmembrane helix</keyword>
<gene>
    <name evidence="2" type="ORF">TIS948_LOCUS20658</name>
    <name evidence="3" type="ORF">UJA718_LOCUS23763</name>
</gene>